<feature type="chain" id="PRO_5036884169" evidence="1">
    <location>
        <begin position="23"/>
        <end position="443"/>
    </location>
</feature>
<keyword evidence="3" id="KW-1185">Reference proteome</keyword>
<feature type="signal peptide" evidence="1">
    <location>
        <begin position="1"/>
        <end position="22"/>
    </location>
</feature>
<accession>A0A927H3C9</accession>
<sequence>MKTLRQIGIGCLSFMLVLSACSKPEETPPNARQEEVPAPAEKVELVFYTEGGGSQEAFDQQFGNVLRKKFPNYTIKYIEQHGPGTYLKDLLAAGTQIDVYYHSVGYFLTTALPNAIQYDMSELIKTHKVDLNSIEPVTIEGFRNDADGKILALPIVTDSMVTYYNKDLFDKFGVKYPSNGMTWDSFNEMAKKLSRMEGDTQYFGYLPMMQYLFYTNPLSIPAVDRSTLKPTINTDRRWELFFDKLVSPPGNVDPAAKKVMPRTAIKVLEEGFFQGRQGMMVYVSALISGWQDKFDKLNFDIVSPPAFSEQPGVGTQPYGVYMGVTNMSKNKGAAMEAIKHLLSEEVQTTYARNGRLPVLRSEKVRSNLGQDTKFKDINWQAVFASKLANVPFKGPYATSIENVYMKYATAVMFGEKDRNTAFREAEEEATKLMETLKATFAKP</sequence>
<evidence type="ECO:0000313" key="2">
    <source>
        <dbReference type="EMBL" id="MBD2865354.1"/>
    </source>
</evidence>
<dbReference type="InterPro" id="IPR050490">
    <property type="entry name" value="Bact_solute-bd_prot1"/>
</dbReference>
<name>A0A927H3C9_9BACL</name>
<dbReference type="PANTHER" id="PTHR43649">
    <property type="entry name" value="ARABINOSE-BINDING PROTEIN-RELATED"/>
    <property type="match status" value="1"/>
</dbReference>
<gene>
    <name evidence="2" type="ORF">IDH45_25560</name>
</gene>
<comment type="caution">
    <text evidence="2">The sequence shown here is derived from an EMBL/GenBank/DDBJ whole genome shotgun (WGS) entry which is preliminary data.</text>
</comment>
<proteinExistence type="predicted"/>
<dbReference type="SUPFAM" id="SSF53850">
    <property type="entry name" value="Periplasmic binding protein-like II"/>
    <property type="match status" value="1"/>
</dbReference>
<dbReference type="InterPro" id="IPR006059">
    <property type="entry name" value="SBP"/>
</dbReference>
<reference evidence="2" key="1">
    <citation type="submission" date="2020-09" db="EMBL/GenBank/DDBJ databases">
        <title>A novel bacterium of genus Paenibacillus, isolated from South China Sea.</title>
        <authorList>
            <person name="Huang H."/>
            <person name="Mo K."/>
            <person name="Hu Y."/>
        </authorList>
    </citation>
    <scope>NUCLEOTIDE SEQUENCE</scope>
    <source>
        <strain evidence="2">IB182363</strain>
    </source>
</reference>
<keyword evidence="1" id="KW-0732">Signal</keyword>
<dbReference type="EMBL" id="JACXJA010000041">
    <property type="protein sequence ID" value="MBD2865354.1"/>
    <property type="molecule type" value="Genomic_DNA"/>
</dbReference>
<organism evidence="2 3">
    <name type="scientific">Paenibacillus oceani</name>
    <dbReference type="NCBI Taxonomy" id="2772510"/>
    <lineage>
        <taxon>Bacteria</taxon>
        <taxon>Bacillati</taxon>
        <taxon>Bacillota</taxon>
        <taxon>Bacilli</taxon>
        <taxon>Bacillales</taxon>
        <taxon>Paenibacillaceae</taxon>
        <taxon>Paenibacillus</taxon>
    </lineage>
</organism>
<dbReference type="PROSITE" id="PS51257">
    <property type="entry name" value="PROKAR_LIPOPROTEIN"/>
    <property type="match status" value="1"/>
</dbReference>
<evidence type="ECO:0000313" key="3">
    <source>
        <dbReference type="Proteomes" id="UP000639396"/>
    </source>
</evidence>
<dbReference type="PANTHER" id="PTHR43649:SF12">
    <property type="entry name" value="DIACETYLCHITOBIOSE BINDING PROTEIN DASA"/>
    <property type="match status" value="1"/>
</dbReference>
<dbReference type="AlphaFoldDB" id="A0A927H3C9"/>
<dbReference type="Gene3D" id="3.40.190.10">
    <property type="entry name" value="Periplasmic binding protein-like II"/>
    <property type="match status" value="1"/>
</dbReference>
<evidence type="ECO:0000256" key="1">
    <source>
        <dbReference type="SAM" id="SignalP"/>
    </source>
</evidence>
<dbReference type="Pfam" id="PF13416">
    <property type="entry name" value="SBP_bac_8"/>
    <property type="match status" value="1"/>
</dbReference>
<dbReference type="RefSeq" id="WP_190930974.1">
    <property type="nucleotide sequence ID" value="NZ_JACXJA010000041.1"/>
</dbReference>
<dbReference type="Proteomes" id="UP000639396">
    <property type="component" value="Unassembled WGS sequence"/>
</dbReference>
<protein>
    <submittedName>
        <fullName evidence="2">Extracellular solute-binding protein</fullName>
    </submittedName>
</protein>